<organism evidence="10 11">
    <name type="scientific">Sphingomonas leidyi</name>
    <dbReference type="NCBI Taxonomy" id="68569"/>
    <lineage>
        <taxon>Bacteria</taxon>
        <taxon>Pseudomonadati</taxon>
        <taxon>Pseudomonadota</taxon>
        <taxon>Alphaproteobacteria</taxon>
        <taxon>Sphingomonadales</taxon>
        <taxon>Sphingomonadaceae</taxon>
        <taxon>Sphingomonas</taxon>
    </lineage>
</organism>
<keyword evidence="7" id="KW-0073">Auxin biosynthesis</keyword>
<evidence type="ECO:0000256" key="2">
    <source>
        <dbReference type="ARBA" id="ARBA00004814"/>
    </source>
</evidence>
<evidence type="ECO:0000256" key="4">
    <source>
        <dbReference type="ARBA" id="ARBA00012535"/>
    </source>
</evidence>
<evidence type="ECO:0000256" key="6">
    <source>
        <dbReference type="ARBA" id="ARBA00023002"/>
    </source>
</evidence>
<comment type="pathway">
    <text evidence="2">Plant hormone metabolism; auxin biosynthesis.</text>
</comment>
<evidence type="ECO:0000259" key="9">
    <source>
        <dbReference type="Pfam" id="PF01593"/>
    </source>
</evidence>
<dbReference type="GO" id="GO:0050361">
    <property type="term" value="F:tryptophan 2-monooxygenase activity"/>
    <property type="evidence" value="ECO:0007669"/>
    <property type="project" value="UniProtKB-EC"/>
</dbReference>
<dbReference type="EMBL" id="JAASQV010000002">
    <property type="protein sequence ID" value="NIJ65780.1"/>
    <property type="molecule type" value="Genomic_DNA"/>
</dbReference>
<keyword evidence="6 10" id="KW-0560">Oxidoreductase</keyword>
<name>A0A7X5V0U6_9SPHN</name>
<dbReference type="Gene3D" id="1.10.405.10">
    <property type="entry name" value="Guanine Nucleotide Dissociation Inhibitor, domain 1"/>
    <property type="match status" value="1"/>
</dbReference>
<evidence type="ECO:0000256" key="1">
    <source>
        <dbReference type="ARBA" id="ARBA00001974"/>
    </source>
</evidence>
<keyword evidence="11" id="KW-1185">Reference proteome</keyword>
<comment type="cofactor">
    <cofactor evidence="1">
        <name>FAD</name>
        <dbReference type="ChEBI" id="CHEBI:57692"/>
    </cofactor>
</comment>
<dbReference type="PANTHER" id="PTHR10742:SF410">
    <property type="entry name" value="LYSINE-SPECIFIC HISTONE DEMETHYLASE 2"/>
    <property type="match status" value="1"/>
</dbReference>
<protein>
    <recommendedName>
        <fullName evidence="5">Tryptophan 2-monooxygenase</fullName>
        <ecNumber evidence="4">1.13.12.3</ecNumber>
    </recommendedName>
</protein>
<dbReference type="RefSeq" id="WP_167300115.1">
    <property type="nucleotide sequence ID" value="NZ_JAASQV010000002.1"/>
</dbReference>
<evidence type="ECO:0000256" key="8">
    <source>
        <dbReference type="ARBA" id="ARBA00047321"/>
    </source>
</evidence>
<comment type="catalytic activity">
    <reaction evidence="8">
        <text>L-tryptophan + O2 = indole-3-acetamide + CO2 + H2O</text>
        <dbReference type="Rhea" id="RHEA:16165"/>
        <dbReference type="ChEBI" id="CHEBI:15377"/>
        <dbReference type="ChEBI" id="CHEBI:15379"/>
        <dbReference type="ChEBI" id="CHEBI:16031"/>
        <dbReference type="ChEBI" id="CHEBI:16526"/>
        <dbReference type="ChEBI" id="CHEBI:57912"/>
        <dbReference type="EC" id="1.13.12.3"/>
    </reaction>
</comment>
<dbReference type="PRINTS" id="PR00757">
    <property type="entry name" value="AMINEOXDASEF"/>
</dbReference>
<evidence type="ECO:0000313" key="10">
    <source>
        <dbReference type="EMBL" id="NIJ65780.1"/>
    </source>
</evidence>
<evidence type="ECO:0000256" key="3">
    <source>
        <dbReference type="ARBA" id="ARBA00005833"/>
    </source>
</evidence>
<sequence length="515" mass="55413">MRGNGIVWRALEAARRRNLEAAGEAMPVKGASGATRRAVLRAMAATGIAGTFPRAAAARPPGRVAIVGGGIAGLSALHHLRKAGIDAFLYEGRGRTGGRMYTHRSGDWTFEAGGQLVNTDHYDMHALLARFGVALLDRKNEPHDTLILANGRLVSDAELAAALRPIAAQIGKDADRLDRDHARVAPRLDRLSIHDYLERHAARVREPWVRQLLEATSRTEYGVEPNRASAIELIFNLPTVDGRRAEVLGGADERYVIEGGSSALIAAMSAFHADRIATGKRLHRVEPGLKLHFLDGSTADADTLIVAVPGPLTRQIDFRVPLPAAWRAFIGEMELGFNEKVQSGTNAMPWRRPMGVGGELWQTDPRAGWALGWDGSVHRKDGLSPVWTWFLGGDEVLRAQGEAPSALAARFADSAAAAIPGLVEAATGPFTRTNWHAQALTLGAYCNYAPGQLTRFSKLLYVEGEGDDQVPHAGRIWFAGEHLSDAFPGYMNGAAQTGRMAAAAVLGRRIDAKAA</sequence>
<dbReference type="InterPro" id="IPR036188">
    <property type="entry name" value="FAD/NAD-bd_sf"/>
</dbReference>
<dbReference type="InterPro" id="IPR050281">
    <property type="entry name" value="Flavin_monoamine_oxidase"/>
</dbReference>
<feature type="domain" description="Amine oxidase" evidence="9">
    <location>
        <begin position="71"/>
        <end position="506"/>
    </location>
</feature>
<evidence type="ECO:0000313" key="11">
    <source>
        <dbReference type="Proteomes" id="UP000564677"/>
    </source>
</evidence>
<evidence type="ECO:0000256" key="7">
    <source>
        <dbReference type="ARBA" id="ARBA00023070"/>
    </source>
</evidence>
<accession>A0A7X5V0U6</accession>
<evidence type="ECO:0000256" key="5">
    <source>
        <dbReference type="ARBA" id="ARBA00017871"/>
    </source>
</evidence>
<dbReference type="SUPFAM" id="SSF51905">
    <property type="entry name" value="FAD/NAD(P)-binding domain"/>
    <property type="match status" value="1"/>
</dbReference>
<comment type="similarity">
    <text evidence="3">Belongs to the tryptophan 2-monooxygenase family.</text>
</comment>
<dbReference type="GO" id="GO:0009851">
    <property type="term" value="P:auxin biosynthetic process"/>
    <property type="evidence" value="ECO:0007669"/>
    <property type="project" value="UniProtKB-KW"/>
</dbReference>
<dbReference type="EC" id="1.13.12.3" evidence="4"/>
<comment type="caution">
    <text evidence="10">The sequence shown here is derived from an EMBL/GenBank/DDBJ whole genome shotgun (WGS) entry which is preliminary data.</text>
</comment>
<dbReference type="Gene3D" id="3.90.660.10">
    <property type="match status" value="1"/>
</dbReference>
<dbReference type="Proteomes" id="UP000564677">
    <property type="component" value="Unassembled WGS sequence"/>
</dbReference>
<dbReference type="AlphaFoldDB" id="A0A7X5V0U6"/>
<gene>
    <name evidence="10" type="ORF">FHR20_002742</name>
</gene>
<proteinExistence type="inferred from homology"/>
<dbReference type="Gene3D" id="3.50.50.60">
    <property type="entry name" value="FAD/NAD(P)-binding domain"/>
    <property type="match status" value="1"/>
</dbReference>
<dbReference type="Pfam" id="PF01593">
    <property type="entry name" value="Amino_oxidase"/>
    <property type="match status" value="1"/>
</dbReference>
<dbReference type="InterPro" id="IPR002937">
    <property type="entry name" value="Amino_oxidase"/>
</dbReference>
<reference evidence="10 11" key="1">
    <citation type="submission" date="2020-03" db="EMBL/GenBank/DDBJ databases">
        <title>Genomic Encyclopedia of Type Strains, Phase IV (KMG-IV): sequencing the most valuable type-strain genomes for metagenomic binning, comparative biology and taxonomic classification.</title>
        <authorList>
            <person name="Goeker M."/>
        </authorList>
    </citation>
    <scope>NUCLEOTIDE SEQUENCE [LARGE SCALE GENOMIC DNA]</scope>
    <source>
        <strain evidence="10 11">DSM 4733</strain>
    </source>
</reference>
<dbReference type="InterPro" id="IPR001613">
    <property type="entry name" value="Flavin_amine_oxidase"/>
</dbReference>
<dbReference type="PANTHER" id="PTHR10742">
    <property type="entry name" value="FLAVIN MONOAMINE OXIDASE"/>
    <property type="match status" value="1"/>
</dbReference>